<accession>A0A9Q8SII2</accession>
<feature type="region of interest" description="Disordered" evidence="4">
    <location>
        <begin position="861"/>
        <end position="882"/>
    </location>
</feature>
<dbReference type="Proteomes" id="UP000830671">
    <property type="component" value="Chromosome 2"/>
</dbReference>
<evidence type="ECO:0000256" key="4">
    <source>
        <dbReference type="SAM" id="MobiDB-lite"/>
    </source>
</evidence>
<dbReference type="GO" id="GO:0046872">
    <property type="term" value="F:metal ion binding"/>
    <property type="evidence" value="ECO:0007669"/>
    <property type="project" value="UniProtKB-KW"/>
</dbReference>
<dbReference type="EMBL" id="CP019474">
    <property type="protein sequence ID" value="UQC77805.1"/>
    <property type="molecule type" value="Genomic_DNA"/>
</dbReference>
<feature type="transmembrane region" description="Helical" evidence="5">
    <location>
        <begin position="1016"/>
        <end position="1038"/>
    </location>
</feature>
<dbReference type="InterPro" id="IPR009056">
    <property type="entry name" value="Cyt_c-like_dom"/>
</dbReference>
<dbReference type="KEGG" id="clup:CLUP02_03276"/>
<keyword evidence="8" id="KW-1185">Reference proteome</keyword>
<evidence type="ECO:0000313" key="8">
    <source>
        <dbReference type="Proteomes" id="UP000830671"/>
    </source>
</evidence>
<gene>
    <name evidence="7" type="ORF">CLUP02_03276</name>
</gene>
<dbReference type="AlphaFoldDB" id="A0A9Q8SII2"/>
<protein>
    <recommendedName>
        <fullName evidence="6">Cytochrome c domain-containing protein</fullName>
    </recommendedName>
</protein>
<dbReference type="PROSITE" id="PS51007">
    <property type="entry name" value="CYTC"/>
    <property type="match status" value="1"/>
</dbReference>
<keyword evidence="2 3" id="KW-0408">Iron</keyword>
<evidence type="ECO:0000256" key="5">
    <source>
        <dbReference type="SAM" id="Phobius"/>
    </source>
</evidence>
<feature type="compositionally biased region" description="Polar residues" evidence="4">
    <location>
        <begin position="1113"/>
        <end position="1127"/>
    </location>
</feature>
<keyword evidence="5" id="KW-0472">Membrane</keyword>
<evidence type="ECO:0000259" key="6">
    <source>
        <dbReference type="PROSITE" id="PS51007"/>
    </source>
</evidence>
<dbReference type="GeneID" id="73337310"/>
<name>A0A9Q8SII2_9PEZI</name>
<feature type="region of interest" description="Disordered" evidence="4">
    <location>
        <begin position="1110"/>
        <end position="1135"/>
    </location>
</feature>
<dbReference type="GO" id="GO:0020037">
    <property type="term" value="F:heme binding"/>
    <property type="evidence" value="ECO:0007669"/>
    <property type="project" value="InterPro"/>
</dbReference>
<keyword evidence="5" id="KW-1133">Transmembrane helix</keyword>
<organism evidence="7 8">
    <name type="scientific">Colletotrichum lupini</name>
    <dbReference type="NCBI Taxonomy" id="145971"/>
    <lineage>
        <taxon>Eukaryota</taxon>
        <taxon>Fungi</taxon>
        <taxon>Dikarya</taxon>
        <taxon>Ascomycota</taxon>
        <taxon>Pezizomycotina</taxon>
        <taxon>Sordariomycetes</taxon>
        <taxon>Hypocreomycetidae</taxon>
        <taxon>Glomerellales</taxon>
        <taxon>Glomerellaceae</taxon>
        <taxon>Colletotrichum</taxon>
        <taxon>Colletotrichum acutatum species complex</taxon>
    </lineage>
</organism>
<dbReference type="RefSeq" id="XP_049139443.1">
    <property type="nucleotide sequence ID" value="XM_049282300.1"/>
</dbReference>
<evidence type="ECO:0000313" key="7">
    <source>
        <dbReference type="EMBL" id="UQC77805.1"/>
    </source>
</evidence>
<keyword evidence="3" id="KW-0349">Heme</keyword>
<proteinExistence type="predicted"/>
<evidence type="ECO:0000256" key="2">
    <source>
        <dbReference type="ARBA" id="ARBA00023004"/>
    </source>
</evidence>
<evidence type="ECO:0000256" key="3">
    <source>
        <dbReference type="PROSITE-ProRule" id="PRU00433"/>
    </source>
</evidence>
<dbReference type="GO" id="GO:0009055">
    <property type="term" value="F:electron transfer activity"/>
    <property type="evidence" value="ECO:0007669"/>
    <property type="project" value="InterPro"/>
</dbReference>
<feature type="domain" description="Cytochrome c" evidence="6">
    <location>
        <begin position="878"/>
        <end position="990"/>
    </location>
</feature>
<reference evidence="7" key="1">
    <citation type="journal article" date="2021" name="Mol. Plant Microbe Interact.">
        <title>Complete Genome Sequence of the Plant-Pathogenic Fungus Colletotrichum lupini.</title>
        <authorList>
            <person name="Baroncelli R."/>
            <person name="Pensec F."/>
            <person name="Da Lio D."/>
            <person name="Boufleur T."/>
            <person name="Vicente I."/>
            <person name="Sarrocco S."/>
            <person name="Picot A."/>
            <person name="Baraldi E."/>
            <person name="Sukno S."/>
            <person name="Thon M."/>
            <person name="Le Floch G."/>
        </authorList>
    </citation>
    <scope>NUCLEOTIDE SEQUENCE</scope>
    <source>
        <strain evidence="7">IMI 504893</strain>
    </source>
</reference>
<sequence>MTNLSVPIEDPIRTIQILNWARWGAAQKGEHSGAPIAGREDTNSSCTDIPVSIGSLPSAERRRQPRCRIGASLTNKHAMSKWATFNERWVDGLQPAPLIYCTKRQRPGRGANCDKTATTCVSPPGPKLECLEAQRGQVRGKGLGKQDNISSSALLTVRHRTTGATGGLRAGEASDTSHDTGDLFAPILSVKLPWVYESMIAATCLTGWRYETPEVKPAVGHPIIRNTESGKVPSRALSPPSVTSSLLATAVGTANLVSPPVPGRGPNSRSPIKPIGTNLLGAPNFLPVLACSCHQVPPGLEATPQSRNGNACNLQVASASNVCTKQGSGSNFSVSYRCISYHSFFLVPFMIPPLALTFTIHHSPLALSLRPPVPDGRPLPREPPLPILRNPFTNQEGSPGTIPVLAFPLPGSAQSSHPVSRSSHKMQIFPTGRYPISHIIDNASSSPRILTLRYPHLGIFPTSNATEFSSFSDYSFVFLFLILVRFPARAQLPAHTRWKFDGTLICPFQCTNANVRSGPQPARRCIALLYSVRLRSSPSFPSHRLSLSFWYPRSVYPYLLDINSAAFDIPAQSAGRSPILIPISSLIHPFSVPEERTTTAYANLRPATCLLYLTLSSPSKLVFPTPASSPMKIKAAEESFGRISAHAHCRRPSVYRSHVESVILSTLERSIDDQKLADSRCPIAASNAFIPVFPTMDNAFAISFAFFNMAHPWFGKRGPRPIHEKASMKHRPTSDLRPIIQDISGHSSHSNSSLTFKPCRKTQKYPIPLPSRAFGVLLQSATPEPNRPSQTVTHRLGGPRHTIFPSLNSTPSLPVFTPNPSMVGSSKPGFILYSTSRAPHPLGPGPNEKDIPKGQKLCRARRSLSPESPACPAKDSTSDDRRGLTISPLQLVSCSLCHGAKVTCRSQETSNPQMWIHPLLLHVVPVPSFLAECNRISTLNVELALAPTLVSTTRNPIQKAARSREIRVRERGHLGDLVKRDIAAYATLATLVPPPFSAASGTIRRKDLNRRPNCRIVVFTLIATWLPFTILVDLHIVLPVMGRKMRDLDLAQAPEIPIKGFSKKKKKNARHTRTLSWLPHPHSLTLPANMTPDLPSTLLTSKINYNRRYTPKPKTQNLFDSDTAQTPSHHHNDAITARTGLTLRFSPCVD</sequence>
<keyword evidence="5" id="KW-0812">Transmembrane</keyword>
<feature type="region of interest" description="Disordered" evidence="4">
    <location>
        <begin position="30"/>
        <end position="49"/>
    </location>
</feature>
<evidence type="ECO:0000256" key="1">
    <source>
        <dbReference type="ARBA" id="ARBA00022723"/>
    </source>
</evidence>
<keyword evidence="1 3" id="KW-0479">Metal-binding</keyword>